<dbReference type="GO" id="GO:0051539">
    <property type="term" value="F:4 iron, 4 sulfur cluster binding"/>
    <property type="evidence" value="ECO:0007669"/>
    <property type="project" value="UniProtKB-KW"/>
</dbReference>
<reference evidence="13 14" key="1">
    <citation type="submission" date="2017-01" db="EMBL/GenBank/DDBJ databases">
        <authorList>
            <person name="Erauso G."/>
        </authorList>
    </citation>
    <scope>NUCLEOTIDE SEQUENCE [LARGE SCALE GENOMIC DNA]</scope>
    <source>
        <strain evidence="13">MESINF1</strain>
    </source>
</reference>
<comment type="cofactor">
    <cofactor evidence="1">
        <name>[4Fe-4S] cluster</name>
        <dbReference type="ChEBI" id="CHEBI:49883"/>
    </cofactor>
</comment>
<dbReference type="InterPro" id="IPR051318">
    <property type="entry name" value="Fe-S_L-Ser"/>
</dbReference>
<keyword evidence="14" id="KW-1185">Reference proteome</keyword>
<dbReference type="Pfam" id="PF03313">
    <property type="entry name" value="SDH_alpha"/>
    <property type="match status" value="1"/>
</dbReference>
<evidence type="ECO:0000256" key="2">
    <source>
        <dbReference type="ARBA" id="ARBA00004742"/>
    </source>
</evidence>
<keyword evidence="8" id="KW-0408">Iron</keyword>
<evidence type="ECO:0000256" key="3">
    <source>
        <dbReference type="ARBA" id="ARBA00008636"/>
    </source>
</evidence>
<dbReference type="KEGG" id="minf:MESINF_1905"/>
<protein>
    <recommendedName>
        <fullName evidence="4">L-serine ammonia-lyase</fullName>
        <ecNumber evidence="4">4.3.1.17</ecNumber>
    </recommendedName>
</protein>
<keyword evidence="5" id="KW-0312">Gluconeogenesis</keyword>
<keyword evidence="10 13" id="KW-0456">Lyase</keyword>
<dbReference type="InterPro" id="IPR005130">
    <property type="entry name" value="Ser_deHydtase-like_asu"/>
</dbReference>
<keyword evidence="6" id="KW-0004">4Fe-4S</keyword>
<evidence type="ECO:0000256" key="10">
    <source>
        <dbReference type="ARBA" id="ARBA00023239"/>
    </source>
</evidence>
<comment type="catalytic activity">
    <reaction evidence="11">
        <text>L-serine = pyruvate + NH4(+)</text>
        <dbReference type="Rhea" id="RHEA:19169"/>
        <dbReference type="ChEBI" id="CHEBI:15361"/>
        <dbReference type="ChEBI" id="CHEBI:28938"/>
        <dbReference type="ChEBI" id="CHEBI:33384"/>
        <dbReference type="EC" id="4.3.1.17"/>
    </reaction>
</comment>
<evidence type="ECO:0000256" key="6">
    <source>
        <dbReference type="ARBA" id="ARBA00022485"/>
    </source>
</evidence>
<dbReference type="GO" id="GO:0003941">
    <property type="term" value="F:L-serine ammonia-lyase activity"/>
    <property type="evidence" value="ECO:0007669"/>
    <property type="project" value="UniProtKB-EC"/>
</dbReference>
<evidence type="ECO:0000256" key="5">
    <source>
        <dbReference type="ARBA" id="ARBA00022432"/>
    </source>
</evidence>
<dbReference type="GO" id="GO:0046872">
    <property type="term" value="F:metal ion binding"/>
    <property type="evidence" value="ECO:0007669"/>
    <property type="project" value="UniProtKB-KW"/>
</dbReference>
<evidence type="ECO:0000256" key="1">
    <source>
        <dbReference type="ARBA" id="ARBA00001966"/>
    </source>
</evidence>
<evidence type="ECO:0000256" key="9">
    <source>
        <dbReference type="ARBA" id="ARBA00023014"/>
    </source>
</evidence>
<dbReference type="EC" id="4.3.1.17" evidence="4"/>
<evidence type="ECO:0000256" key="11">
    <source>
        <dbReference type="ARBA" id="ARBA00049406"/>
    </source>
</evidence>
<dbReference type="GO" id="GO:0006094">
    <property type="term" value="P:gluconeogenesis"/>
    <property type="evidence" value="ECO:0007669"/>
    <property type="project" value="UniProtKB-KW"/>
</dbReference>
<comment type="similarity">
    <text evidence="3">Belongs to the iron-sulfur dependent L-serine dehydratase family.</text>
</comment>
<accession>A0A7Z7LH05</accession>
<dbReference type="Proteomes" id="UP000250796">
    <property type="component" value="Chromosome MESINF"/>
</dbReference>
<evidence type="ECO:0000256" key="8">
    <source>
        <dbReference type="ARBA" id="ARBA00023004"/>
    </source>
</evidence>
<proteinExistence type="inferred from homology"/>
<dbReference type="AlphaFoldDB" id="A0A7Z7LH05"/>
<evidence type="ECO:0000313" key="13">
    <source>
        <dbReference type="EMBL" id="SSC13349.1"/>
    </source>
</evidence>
<dbReference type="PANTHER" id="PTHR30182">
    <property type="entry name" value="L-SERINE DEHYDRATASE"/>
    <property type="match status" value="1"/>
</dbReference>
<comment type="pathway">
    <text evidence="2">Carbohydrate biosynthesis; gluconeogenesis.</text>
</comment>
<organism evidence="13 14">
    <name type="scientific">Mesotoga infera</name>
    <dbReference type="NCBI Taxonomy" id="1236046"/>
    <lineage>
        <taxon>Bacteria</taxon>
        <taxon>Thermotogati</taxon>
        <taxon>Thermotogota</taxon>
        <taxon>Thermotogae</taxon>
        <taxon>Kosmotogales</taxon>
        <taxon>Kosmotogaceae</taxon>
        <taxon>Mesotoga</taxon>
    </lineage>
</organism>
<dbReference type="PANTHER" id="PTHR30182:SF1">
    <property type="entry name" value="L-SERINE DEHYDRATASE 1"/>
    <property type="match status" value="1"/>
</dbReference>
<keyword evidence="9" id="KW-0411">Iron-sulfur</keyword>
<name>A0A7Z7LH05_9BACT</name>
<evidence type="ECO:0000256" key="7">
    <source>
        <dbReference type="ARBA" id="ARBA00022723"/>
    </source>
</evidence>
<keyword evidence="7" id="KW-0479">Metal-binding</keyword>
<sequence length="291" mass="30938">MMTFEELVNTSKASKTPLHEVISEWYMMNTGDDPKNALKTSLRLVEEMFNSFETRKSNPSKSLTGWVGENDQKVRNSRPFLLSQIVHSGIEVALSMAEHNASMGKIVACPTAGACGVVPGALISMHKNLGKSMEELSHSLLVAGAVGERIRRKASISGAVSGCQAEIGTATAMASAAIVYAVNPENYDALVSAPALALKSLLGLVCDPVGGFVEIPCVKRNAFGVSTAFTAAELALAGVESVIPFEEVAESLGRVGRRLPEELKETGKGGIAVTKTARDMLTKFLGVDRRR</sequence>
<evidence type="ECO:0000313" key="14">
    <source>
        <dbReference type="Proteomes" id="UP000250796"/>
    </source>
</evidence>
<feature type="domain" description="Serine dehydratase-like alpha subunit" evidence="12">
    <location>
        <begin position="37"/>
        <end position="272"/>
    </location>
</feature>
<evidence type="ECO:0000256" key="4">
    <source>
        <dbReference type="ARBA" id="ARBA00012093"/>
    </source>
</evidence>
<gene>
    <name evidence="13" type="primary">sdaAA</name>
    <name evidence="13" type="ORF">MESINF_1905</name>
</gene>
<evidence type="ECO:0000259" key="12">
    <source>
        <dbReference type="Pfam" id="PF03313"/>
    </source>
</evidence>
<dbReference type="EMBL" id="LS974202">
    <property type="protein sequence ID" value="SSC13349.1"/>
    <property type="molecule type" value="Genomic_DNA"/>
</dbReference>